<reference evidence="2 3" key="1">
    <citation type="submission" date="2021-06" db="EMBL/GenBank/DDBJ databases">
        <title>Caerostris darwini draft genome.</title>
        <authorList>
            <person name="Kono N."/>
            <person name="Arakawa K."/>
        </authorList>
    </citation>
    <scope>NUCLEOTIDE SEQUENCE [LARGE SCALE GENOMIC DNA]</scope>
</reference>
<protein>
    <submittedName>
        <fullName evidence="2">Uncharacterized protein</fullName>
    </submittedName>
</protein>
<comment type="caution">
    <text evidence="2">The sequence shown here is derived from an EMBL/GenBank/DDBJ whole genome shotgun (WGS) entry which is preliminary data.</text>
</comment>
<gene>
    <name evidence="2" type="ORF">CDAR_320081</name>
</gene>
<name>A0AAV4QRW3_9ARAC</name>
<dbReference type="AlphaFoldDB" id="A0AAV4QRW3"/>
<dbReference type="EMBL" id="BPLQ01004820">
    <property type="protein sequence ID" value="GIY10907.1"/>
    <property type="molecule type" value="Genomic_DNA"/>
</dbReference>
<evidence type="ECO:0000313" key="3">
    <source>
        <dbReference type="Proteomes" id="UP001054837"/>
    </source>
</evidence>
<organism evidence="2 3">
    <name type="scientific">Caerostris darwini</name>
    <dbReference type="NCBI Taxonomy" id="1538125"/>
    <lineage>
        <taxon>Eukaryota</taxon>
        <taxon>Metazoa</taxon>
        <taxon>Ecdysozoa</taxon>
        <taxon>Arthropoda</taxon>
        <taxon>Chelicerata</taxon>
        <taxon>Arachnida</taxon>
        <taxon>Araneae</taxon>
        <taxon>Araneomorphae</taxon>
        <taxon>Entelegynae</taxon>
        <taxon>Araneoidea</taxon>
        <taxon>Araneidae</taxon>
        <taxon>Caerostris</taxon>
    </lineage>
</organism>
<sequence>MLFTLTALLCVGFCAAAPLAAEEESLQPMMNATEGCLERLLPEKLKSHLNVCAEVNRTEVEVLTCVLKAEQWVTESGEESVFELKKMEEEVIEEENDFFSQAVKECFMNEESKASSAFLCLQEKLQMKCAPKEDQTTEEEKE</sequence>
<proteinExistence type="predicted"/>
<feature type="signal peptide" evidence="1">
    <location>
        <begin position="1"/>
        <end position="16"/>
    </location>
</feature>
<evidence type="ECO:0000256" key="1">
    <source>
        <dbReference type="SAM" id="SignalP"/>
    </source>
</evidence>
<accession>A0AAV4QRW3</accession>
<feature type="chain" id="PRO_5043315838" evidence="1">
    <location>
        <begin position="17"/>
        <end position="142"/>
    </location>
</feature>
<keyword evidence="1" id="KW-0732">Signal</keyword>
<dbReference type="Proteomes" id="UP001054837">
    <property type="component" value="Unassembled WGS sequence"/>
</dbReference>
<evidence type="ECO:0000313" key="2">
    <source>
        <dbReference type="EMBL" id="GIY10907.1"/>
    </source>
</evidence>
<keyword evidence="3" id="KW-1185">Reference proteome</keyword>